<keyword evidence="18" id="KW-1185">Reference proteome</keyword>
<feature type="transmembrane region" description="Helical" evidence="16">
    <location>
        <begin position="197"/>
        <end position="225"/>
    </location>
</feature>
<dbReference type="Pfam" id="PF01066">
    <property type="entry name" value="CDP-OH_P_transf"/>
    <property type="match status" value="1"/>
</dbReference>
<gene>
    <name evidence="17" type="ORF">SAMN04488090_3403</name>
</gene>
<evidence type="ECO:0000256" key="14">
    <source>
        <dbReference type="ARBA" id="ARBA00032361"/>
    </source>
</evidence>
<feature type="transmembrane region" description="Helical" evidence="16">
    <location>
        <begin position="69"/>
        <end position="89"/>
    </location>
</feature>
<keyword evidence="9 16" id="KW-1133">Transmembrane helix</keyword>
<comment type="catalytic activity">
    <reaction evidence="1">
        <text>a CDP-1,2-diacyl-sn-glycerol + L-serine = a 1,2-diacyl-sn-glycero-3-phospho-L-serine + CMP + H(+)</text>
        <dbReference type="Rhea" id="RHEA:16913"/>
        <dbReference type="ChEBI" id="CHEBI:15378"/>
        <dbReference type="ChEBI" id="CHEBI:33384"/>
        <dbReference type="ChEBI" id="CHEBI:57262"/>
        <dbReference type="ChEBI" id="CHEBI:58332"/>
        <dbReference type="ChEBI" id="CHEBI:60377"/>
        <dbReference type="EC" id="2.7.8.8"/>
    </reaction>
</comment>
<dbReference type="GO" id="GO:0003882">
    <property type="term" value="F:CDP-diacylglycerol-serine O-phosphatidyltransferase activity"/>
    <property type="evidence" value="ECO:0007669"/>
    <property type="project" value="UniProtKB-EC"/>
</dbReference>
<dbReference type="GO" id="GO:0008654">
    <property type="term" value="P:phospholipid biosynthetic process"/>
    <property type="evidence" value="ECO:0007669"/>
    <property type="project" value="UniProtKB-KW"/>
</dbReference>
<comment type="subcellular location">
    <subcellularLocation>
        <location evidence="2">Endomembrane system</location>
        <topology evidence="2">Multi-pass membrane protein</topology>
    </subcellularLocation>
</comment>
<evidence type="ECO:0000256" key="6">
    <source>
        <dbReference type="ARBA" id="ARBA00022516"/>
    </source>
</evidence>
<evidence type="ECO:0000256" key="1">
    <source>
        <dbReference type="ARBA" id="ARBA00000287"/>
    </source>
</evidence>
<dbReference type="EMBL" id="FNGS01000006">
    <property type="protein sequence ID" value="SDM42352.1"/>
    <property type="molecule type" value="Genomic_DNA"/>
</dbReference>
<keyword evidence="10" id="KW-0443">Lipid metabolism</keyword>
<dbReference type="InterPro" id="IPR004533">
    <property type="entry name" value="CDP-diaglyc--ser_O-PTrfase"/>
</dbReference>
<keyword evidence="8 16" id="KW-0812">Transmembrane</keyword>
<accession>A0A1G9T3Y8</accession>
<feature type="transmembrane region" description="Helical" evidence="16">
    <location>
        <begin position="95"/>
        <end position="113"/>
    </location>
</feature>
<name>A0A1G9T3Y8_9BACT</name>
<dbReference type="GO" id="GO:0012505">
    <property type="term" value="C:endomembrane system"/>
    <property type="evidence" value="ECO:0007669"/>
    <property type="project" value="UniProtKB-SubCell"/>
</dbReference>
<dbReference type="PANTHER" id="PTHR14269:SF61">
    <property type="entry name" value="CDP-DIACYLGLYCEROL--SERINE O-PHOSPHATIDYLTRANSFERASE"/>
    <property type="match status" value="1"/>
</dbReference>
<evidence type="ECO:0000256" key="12">
    <source>
        <dbReference type="ARBA" id="ARBA00023209"/>
    </source>
</evidence>
<dbReference type="AlphaFoldDB" id="A0A1G9T3Y8"/>
<dbReference type="Proteomes" id="UP000198901">
    <property type="component" value="Unassembled WGS sequence"/>
</dbReference>
<evidence type="ECO:0000256" key="7">
    <source>
        <dbReference type="ARBA" id="ARBA00022679"/>
    </source>
</evidence>
<dbReference type="RefSeq" id="WP_093204870.1">
    <property type="nucleotide sequence ID" value="NZ_FNGS01000006.1"/>
</dbReference>
<feature type="transmembrane region" description="Helical" evidence="16">
    <location>
        <begin position="162"/>
        <end position="185"/>
    </location>
</feature>
<dbReference type="GO" id="GO:0016020">
    <property type="term" value="C:membrane"/>
    <property type="evidence" value="ECO:0007669"/>
    <property type="project" value="InterPro"/>
</dbReference>
<feature type="transmembrane region" description="Helical" evidence="16">
    <location>
        <begin position="125"/>
        <end position="147"/>
    </location>
</feature>
<dbReference type="STRING" id="563176.SAMN04488090_3403"/>
<evidence type="ECO:0000256" key="3">
    <source>
        <dbReference type="ARBA" id="ARBA00010441"/>
    </source>
</evidence>
<evidence type="ECO:0000256" key="10">
    <source>
        <dbReference type="ARBA" id="ARBA00023098"/>
    </source>
</evidence>
<keyword evidence="11 16" id="KW-0472">Membrane</keyword>
<evidence type="ECO:0000313" key="18">
    <source>
        <dbReference type="Proteomes" id="UP000198901"/>
    </source>
</evidence>
<evidence type="ECO:0000256" key="16">
    <source>
        <dbReference type="SAM" id="Phobius"/>
    </source>
</evidence>
<protein>
    <recommendedName>
        <fullName evidence="5">CDP-diacylglycerol--serine O-phosphatidyltransferase</fullName>
        <ecNumber evidence="4">2.7.8.8</ecNumber>
    </recommendedName>
    <alternativeName>
        <fullName evidence="14">Phosphatidylserine synthase</fullName>
    </alternativeName>
</protein>
<evidence type="ECO:0000256" key="4">
    <source>
        <dbReference type="ARBA" id="ARBA00013174"/>
    </source>
</evidence>
<evidence type="ECO:0000256" key="11">
    <source>
        <dbReference type="ARBA" id="ARBA00023136"/>
    </source>
</evidence>
<evidence type="ECO:0000256" key="13">
    <source>
        <dbReference type="ARBA" id="ARBA00023264"/>
    </source>
</evidence>
<keyword evidence="6" id="KW-0444">Lipid biosynthesis</keyword>
<dbReference type="PROSITE" id="PS00379">
    <property type="entry name" value="CDP_ALCOHOL_P_TRANSF"/>
    <property type="match status" value="1"/>
</dbReference>
<dbReference type="NCBIfam" id="TIGR00473">
    <property type="entry name" value="pssA"/>
    <property type="match status" value="1"/>
</dbReference>
<evidence type="ECO:0000256" key="9">
    <source>
        <dbReference type="ARBA" id="ARBA00022989"/>
    </source>
</evidence>
<evidence type="ECO:0000256" key="2">
    <source>
        <dbReference type="ARBA" id="ARBA00004127"/>
    </source>
</evidence>
<evidence type="ECO:0000256" key="8">
    <source>
        <dbReference type="ARBA" id="ARBA00022692"/>
    </source>
</evidence>
<keyword evidence="13" id="KW-1208">Phospholipid metabolism</keyword>
<feature type="transmembrane region" description="Helical" evidence="16">
    <location>
        <begin position="35"/>
        <end position="57"/>
    </location>
</feature>
<dbReference type="InterPro" id="IPR043130">
    <property type="entry name" value="CDP-OH_PTrfase_TM_dom"/>
</dbReference>
<evidence type="ECO:0000313" key="17">
    <source>
        <dbReference type="EMBL" id="SDM42352.1"/>
    </source>
</evidence>
<proteinExistence type="inferred from homology"/>
<keyword evidence="12" id="KW-0594">Phospholipid biosynthesis</keyword>
<dbReference type="Gene3D" id="1.20.120.1760">
    <property type="match status" value="1"/>
</dbReference>
<evidence type="ECO:0000256" key="5">
    <source>
        <dbReference type="ARBA" id="ARBA00017171"/>
    </source>
</evidence>
<dbReference type="PROSITE" id="PS51257">
    <property type="entry name" value="PROKAR_LIPOPROTEIN"/>
    <property type="match status" value="1"/>
</dbReference>
<dbReference type="PANTHER" id="PTHR14269">
    <property type="entry name" value="CDP-DIACYLGLYCEROL--GLYCEROL-3-PHOSPHATE 3-PHOSPHATIDYLTRANSFERASE-RELATED"/>
    <property type="match status" value="1"/>
</dbReference>
<dbReference type="EC" id="2.7.8.8" evidence="4"/>
<keyword evidence="7 15" id="KW-0808">Transferase</keyword>
<reference evidence="17 18" key="1">
    <citation type="submission" date="2016-10" db="EMBL/GenBank/DDBJ databases">
        <authorList>
            <person name="de Groot N.N."/>
        </authorList>
    </citation>
    <scope>NUCLEOTIDE SEQUENCE [LARGE SCALE GENOMIC DNA]</scope>
    <source>
        <strain evidence="17 18">DSM 21668</strain>
    </source>
</reference>
<dbReference type="OrthoDB" id="9777147at2"/>
<comment type="similarity">
    <text evidence="3 15">Belongs to the CDP-alcohol phosphatidyltransferase class-I family.</text>
</comment>
<evidence type="ECO:0000256" key="15">
    <source>
        <dbReference type="RuleBase" id="RU003750"/>
    </source>
</evidence>
<sequence length="236" mass="26138">MWTSFKKSLPNVLTCGNLLCGCVGISATFNNDLLLASYLIVLAGIFDFFDGFVARLVKANSELGKQLDSLADMVTFGVLPSFIVYHLIMESVPDLNGVWKCYLAFVIAVFSALRLAKFNIDERQTLGFIGLPTPANALLIASIPVILRQHEDWAPVILQTNYLIVFSFVMSFLLVMEVPLFALKFKGFGWKGNEIKYIFIIASALLLILLNFAAVPLIVVLYILLSLVNNRGKAHV</sequence>
<organism evidence="17 18">
    <name type="scientific">Siphonobacter aquaeclarae</name>
    <dbReference type="NCBI Taxonomy" id="563176"/>
    <lineage>
        <taxon>Bacteria</taxon>
        <taxon>Pseudomonadati</taxon>
        <taxon>Bacteroidota</taxon>
        <taxon>Cytophagia</taxon>
        <taxon>Cytophagales</taxon>
        <taxon>Cytophagaceae</taxon>
        <taxon>Siphonobacter</taxon>
    </lineage>
</organism>
<dbReference type="InterPro" id="IPR000462">
    <property type="entry name" value="CDP-OH_P_trans"/>
</dbReference>
<dbReference type="InterPro" id="IPR050324">
    <property type="entry name" value="CDP-alcohol_PTase-I"/>
</dbReference>
<dbReference type="InterPro" id="IPR048254">
    <property type="entry name" value="CDP_ALCOHOL_P_TRANSF_CS"/>
</dbReference>